<reference evidence="2 3" key="1">
    <citation type="submission" date="2016-03" db="EMBL/GenBank/DDBJ databases">
        <title>Draft genome sequence of Flavobacterium fryxellicola DSM 16209.</title>
        <authorList>
            <person name="Shin S.-K."/>
            <person name="Yi H."/>
        </authorList>
    </citation>
    <scope>NUCLEOTIDE SEQUENCE [LARGE SCALE GENOMIC DNA]</scope>
    <source>
        <strain evidence="2 3">DSM 16209</strain>
    </source>
</reference>
<keyword evidence="3" id="KW-1185">Reference proteome</keyword>
<name>A0A167UMH9_9FLAO</name>
<dbReference type="RefSeq" id="WP_066082590.1">
    <property type="nucleotide sequence ID" value="NZ_FRDK01000008.1"/>
</dbReference>
<dbReference type="Pfam" id="PF13524">
    <property type="entry name" value="Glyco_trans_1_2"/>
    <property type="match status" value="1"/>
</dbReference>
<dbReference type="InterPro" id="IPR055259">
    <property type="entry name" value="YkvP/CgeB_Glyco_trans-like"/>
</dbReference>
<organism evidence="2 3">
    <name type="scientific">Flavobacterium fryxellicola</name>
    <dbReference type="NCBI Taxonomy" id="249352"/>
    <lineage>
        <taxon>Bacteria</taxon>
        <taxon>Pseudomonadati</taxon>
        <taxon>Bacteroidota</taxon>
        <taxon>Flavobacteriia</taxon>
        <taxon>Flavobacteriales</taxon>
        <taxon>Flavobacteriaceae</taxon>
        <taxon>Flavobacterium</taxon>
    </lineage>
</organism>
<dbReference type="OrthoDB" id="6638088at2"/>
<dbReference type="Proteomes" id="UP000077164">
    <property type="component" value="Unassembled WGS sequence"/>
</dbReference>
<sequence length="378" mass="44287">MKILLIGEYSRLHNSLKEGLLVLGHDVMLLSSGDHFKKLDTDHSFHSSFLSDYWLPLKIKNAFYKLTNIDLAKAERGLRFHFLIQQLKHFDHVQLINSDAVETFPFLSRILYKKIFNKIKNRSLLICGDDTPIIDYLLKKETEYSILTPYFENKTLKKHFEYPLKYTGKNYRKTFEWLSKNCQNLITSDLDYKIPMEKMKYNAHFIPNPVNINRIEFKEQKIDDKIVIFLGINRSSYIKKGIPYFEKALQIIQEKYPEKVTVIITENIPYTDYINKYNTAQIVLDQIYAQDQGYNALEAMGKGKVVFTGGGNEFVNHYKLTEKVNINALPDVDYLVRELSFLVENPEEIIAIGKRARAFIERVHDYISIASHYLAAWK</sequence>
<proteinExistence type="predicted"/>
<evidence type="ECO:0000313" key="3">
    <source>
        <dbReference type="Proteomes" id="UP000077164"/>
    </source>
</evidence>
<dbReference type="EMBL" id="LVJE01000044">
    <property type="protein sequence ID" value="OAB25709.1"/>
    <property type="molecule type" value="Genomic_DNA"/>
</dbReference>
<dbReference type="GO" id="GO:0016740">
    <property type="term" value="F:transferase activity"/>
    <property type="evidence" value="ECO:0007669"/>
    <property type="project" value="UniProtKB-KW"/>
</dbReference>
<dbReference type="STRING" id="249352.SAMN05444395_108109"/>
<dbReference type="AlphaFoldDB" id="A0A167UMH9"/>
<dbReference type="Gene3D" id="3.40.50.2000">
    <property type="entry name" value="Glycogen Phosphorylase B"/>
    <property type="match status" value="1"/>
</dbReference>
<keyword evidence="2" id="KW-0808">Transferase</keyword>
<feature type="domain" description="Spore protein YkvP/CgeB glycosyl transferase-like" evidence="1">
    <location>
        <begin position="254"/>
        <end position="374"/>
    </location>
</feature>
<evidence type="ECO:0000259" key="1">
    <source>
        <dbReference type="Pfam" id="PF13524"/>
    </source>
</evidence>
<dbReference type="SUPFAM" id="SSF53756">
    <property type="entry name" value="UDP-Glycosyltransferase/glycogen phosphorylase"/>
    <property type="match status" value="1"/>
</dbReference>
<evidence type="ECO:0000313" key="2">
    <source>
        <dbReference type="EMBL" id="OAB25709.1"/>
    </source>
</evidence>
<gene>
    <name evidence="2" type="ORF">FBFR_14500</name>
</gene>
<protein>
    <submittedName>
        <fullName evidence="2">Glycosyl transferase family 1</fullName>
    </submittedName>
</protein>
<accession>A0A167UMH9</accession>
<comment type="caution">
    <text evidence="2">The sequence shown here is derived from an EMBL/GenBank/DDBJ whole genome shotgun (WGS) entry which is preliminary data.</text>
</comment>